<dbReference type="RefSeq" id="WP_102164048.1">
    <property type="nucleotide sequence ID" value="NZ_PNHD01000004.1"/>
</dbReference>
<feature type="transmembrane region" description="Helical" evidence="1">
    <location>
        <begin position="364"/>
        <end position="380"/>
    </location>
</feature>
<proteinExistence type="predicted"/>
<keyword evidence="1" id="KW-1133">Transmembrane helix</keyword>
<dbReference type="CDD" id="cd05709">
    <property type="entry name" value="S2P-M50"/>
    <property type="match status" value="1"/>
</dbReference>
<feature type="transmembrane region" description="Helical" evidence="1">
    <location>
        <begin position="131"/>
        <end position="147"/>
    </location>
</feature>
<protein>
    <recommendedName>
        <fullName evidence="4">Peptidase M50</fullName>
    </recommendedName>
</protein>
<sequence length="385" mass="45122">MKNNRPKAVNDINEYILFENKNKEDIYCIGSIEKDRYIEVKEEQKNAIMKSIKYFDGTNDIEEIYEKLKKIENIDLNINKLYNLLLEAGLLENEQVDLNKNEFEKYGLKIASIPLDKLSNLFYFFSKYSRLYLTVLIFAAFFSFPLIPKMLSRLLYFNIYKTLDSSVLSLILSLFLTTASVLVHEFSHAIFSKKYGLSPNKMEIVLYLYLNPIAYIKTNGIYTLSNRKRIIVWSVGILSNLIIFFISVIIQNYTTGTVSKVFLLLAYTNLGLVVTNFIPFLPLDGYYILTTLFQLTNLRKKSFGGLKKIFKEETLKKRIIYIVYNFISIVILCYIIVVPIVQVIYNFYLAYLRNNNIFEGLNEIWMYLILAVLMVFSRIIDRKQK</sequence>
<reference evidence="2 3" key="1">
    <citation type="submission" date="2017-09" db="EMBL/GenBank/DDBJ databases">
        <title>Bacterial strain isolated from the female urinary microbiota.</title>
        <authorList>
            <person name="Thomas-White K."/>
            <person name="Kumar N."/>
            <person name="Forster S."/>
            <person name="Putonti C."/>
            <person name="Lawley T."/>
            <person name="Wolfe A.J."/>
        </authorList>
    </citation>
    <scope>NUCLEOTIDE SEQUENCE [LARGE SCALE GENOMIC DNA]</scope>
    <source>
        <strain evidence="2 3">UMB0115</strain>
    </source>
</reference>
<keyword evidence="1" id="KW-0472">Membrane</keyword>
<feature type="transmembrane region" description="Helical" evidence="1">
    <location>
        <begin position="167"/>
        <end position="183"/>
    </location>
</feature>
<evidence type="ECO:0008006" key="4">
    <source>
        <dbReference type="Google" id="ProtNLM"/>
    </source>
</evidence>
<name>A0A2N6ST74_FINMA</name>
<comment type="caution">
    <text evidence="2">The sequence shown here is derived from an EMBL/GenBank/DDBJ whole genome shotgun (WGS) entry which is preliminary data.</text>
</comment>
<feature type="transmembrane region" description="Helical" evidence="1">
    <location>
        <begin position="257"/>
        <end position="274"/>
    </location>
</feature>
<keyword evidence="1" id="KW-0812">Transmembrane</keyword>
<dbReference type="EMBL" id="PNHD01000004">
    <property type="protein sequence ID" value="PMC60277.1"/>
    <property type="molecule type" value="Genomic_DNA"/>
</dbReference>
<accession>A0A2N6ST74</accession>
<evidence type="ECO:0000313" key="3">
    <source>
        <dbReference type="Proteomes" id="UP000235723"/>
    </source>
</evidence>
<dbReference type="Proteomes" id="UP000235723">
    <property type="component" value="Unassembled WGS sequence"/>
</dbReference>
<dbReference type="AlphaFoldDB" id="A0A2N6ST74"/>
<feature type="transmembrane region" description="Helical" evidence="1">
    <location>
        <begin position="319"/>
        <end position="344"/>
    </location>
</feature>
<gene>
    <name evidence="2" type="ORF">CJ208_04160</name>
</gene>
<evidence type="ECO:0000256" key="1">
    <source>
        <dbReference type="SAM" id="Phobius"/>
    </source>
</evidence>
<organism evidence="2 3">
    <name type="scientific">Finegoldia magna</name>
    <name type="common">Peptostreptococcus magnus</name>
    <dbReference type="NCBI Taxonomy" id="1260"/>
    <lineage>
        <taxon>Bacteria</taxon>
        <taxon>Bacillati</taxon>
        <taxon>Bacillota</taxon>
        <taxon>Tissierellia</taxon>
        <taxon>Tissierellales</taxon>
        <taxon>Peptoniphilaceae</taxon>
        <taxon>Finegoldia</taxon>
    </lineage>
</organism>
<evidence type="ECO:0000313" key="2">
    <source>
        <dbReference type="EMBL" id="PMC60277.1"/>
    </source>
</evidence>
<feature type="transmembrane region" description="Helical" evidence="1">
    <location>
        <begin position="230"/>
        <end position="250"/>
    </location>
</feature>